<name>A0A0L7TEJ3_9GAMM</name>
<sequence length="164" mass="18278">MSQIEIRHVTIDDAPALQQLYSQPDTQANTLQVPYPSLKLWQDRLKDLRAGVHSLVACLDGQIVGQITLEVHPASRRRHTASFGMGVDVNHRGKGIATALLAAIVDLCDNWLGIERIELTVFTDNAAAIAVYRKFGFEVEGTARRYGLRNGEKIDAHFMARLRD</sequence>
<dbReference type="AlphaFoldDB" id="A0A0L7TEJ3"/>
<dbReference type="PROSITE" id="PS51186">
    <property type="entry name" value="GNAT"/>
    <property type="match status" value="1"/>
</dbReference>
<dbReference type="InterPro" id="IPR016181">
    <property type="entry name" value="Acyl_CoA_acyltransferase"/>
</dbReference>
<gene>
    <name evidence="5" type="ORF">NG42_06435</name>
    <name evidence="6" type="ORF">NG43_08705</name>
</gene>
<dbReference type="PANTHER" id="PTHR43792">
    <property type="entry name" value="GNAT FAMILY, PUTATIVE (AFU_ORTHOLOGUE AFUA_3G00765)-RELATED-RELATED"/>
    <property type="match status" value="1"/>
</dbReference>
<dbReference type="RefSeq" id="WP_052898447.1">
    <property type="nucleotide sequence ID" value="NZ_JRXE01000007.1"/>
</dbReference>
<dbReference type="EMBL" id="JRXF01000011">
    <property type="protein sequence ID" value="KOC93782.1"/>
    <property type="molecule type" value="Genomic_DNA"/>
</dbReference>
<dbReference type="Pfam" id="PF00583">
    <property type="entry name" value="Acetyltransf_1"/>
    <property type="match status" value="1"/>
</dbReference>
<accession>A0A0L7TEJ3</accession>
<dbReference type="PANTHER" id="PTHR43792:SF8">
    <property type="entry name" value="[RIBOSOMAL PROTEIN US5]-ALANINE N-ACETYLTRANSFERASE"/>
    <property type="match status" value="1"/>
</dbReference>
<evidence type="ECO:0000256" key="1">
    <source>
        <dbReference type="ARBA" id="ARBA00022679"/>
    </source>
</evidence>
<comment type="caution">
    <text evidence="6">The sequence shown here is derived from an EMBL/GenBank/DDBJ whole genome shotgun (WGS) entry which is preliminary data.</text>
</comment>
<organism evidence="6 7">
    <name type="scientific">Winslowiella iniecta</name>
    <dbReference type="NCBI Taxonomy" id="1560201"/>
    <lineage>
        <taxon>Bacteria</taxon>
        <taxon>Pseudomonadati</taxon>
        <taxon>Pseudomonadota</taxon>
        <taxon>Gammaproteobacteria</taxon>
        <taxon>Enterobacterales</taxon>
        <taxon>Erwiniaceae</taxon>
        <taxon>Winslowiella</taxon>
    </lineage>
</organism>
<keyword evidence="8" id="KW-1185">Reference proteome</keyword>
<dbReference type="OrthoDB" id="336415at2"/>
<evidence type="ECO:0000313" key="5">
    <source>
        <dbReference type="EMBL" id="KOC91078.1"/>
    </source>
</evidence>
<evidence type="ECO:0000313" key="6">
    <source>
        <dbReference type="EMBL" id="KOC93782.1"/>
    </source>
</evidence>
<dbReference type="CDD" id="cd04301">
    <property type="entry name" value="NAT_SF"/>
    <property type="match status" value="1"/>
</dbReference>
<comment type="similarity">
    <text evidence="3">Belongs to the acetyltransferase family. RimJ subfamily.</text>
</comment>
<keyword evidence="1 6" id="KW-0808">Transferase</keyword>
<proteinExistence type="inferred from homology"/>
<dbReference type="Proteomes" id="UP000036851">
    <property type="component" value="Unassembled WGS sequence"/>
</dbReference>
<dbReference type="InterPro" id="IPR051531">
    <property type="entry name" value="N-acetyltransferase"/>
</dbReference>
<dbReference type="InterPro" id="IPR000182">
    <property type="entry name" value="GNAT_dom"/>
</dbReference>
<protein>
    <submittedName>
        <fullName evidence="6">Acetyltransferase</fullName>
    </submittedName>
</protein>
<dbReference type="STRING" id="1560201.NG42_06435"/>
<evidence type="ECO:0000313" key="8">
    <source>
        <dbReference type="Proteomes" id="UP000037088"/>
    </source>
</evidence>
<reference evidence="7 8" key="1">
    <citation type="journal article" date="2015" name="Int. J. Syst. Evol. Microbiol.">
        <title>Erwinia iniecta sp. nov., isolated from Russian wheat aphids (Diuraphis noxia).</title>
        <authorList>
            <person name="Campillo T."/>
            <person name="Luna E."/>
            <person name="Portier P."/>
            <person name="Fischer-Le Saux M."/>
            <person name="Lapitan N."/>
            <person name="Tisserat N.A."/>
            <person name="Leach J.E."/>
        </authorList>
    </citation>
    <scope>NUCLEOTIDE SEQUENCE [LARGE SCALE GENOMIC DNA]</scope>
    <source>
        <strain evidence="5 8">B120</strain>
        <strain evidence="6 7">B149</strain>
    </source>
</reference>
<keyword evidence="2" id="KW-0012">Acyltransferase</keyword>
<dbReference type="GO" id="GO:0005737">
    <property type="term" value="C:cytoplasm"/>
    <property type="evidence" value="ECO:0007669"/>
    <property type="project" value="TreeGrafter"/>
</dbReference>
<dbReference type="Proteomes" id="UP000037088">
    <property type="component" value="Unassembled WGS sequence"/>
</dbReference>
<dbReference type="Gene3D" id="3.40.630.30">
    <property type="match status" value="1"/>
</dbReference>
<dbReference type="EMBL" id="JRXE01000007">
    <property type="protein sequence ID" value="KOC91078.1"/>
    <property type="molecule type" value="Genomic_DNA"/>
</dbReference>
<evidence type="ECO:0000313" key="7">
    <source>
        <dbReference type="Proteomes" id="UP000036851"/>
    </source>
</evidence>
<dbReference type="PATRIC" id="fig|1560201.3.peg.1371"/>
<evidence type="ECO:0000256" key="3">
    <source>
        <dbReference type="ARBA" id="ARBA00038502"/>
    </source>
</evidence>
<feature type="domain" description="N-acetyltransferase" evidence="4">
    <location>
        <begin position="4"/>
        <end position="164"/>
    </location>
</feature>
<evidence type="ECO:0000256" key="2">
    <source>
        <dbReference type="ARBA" id="ARBA00023315"/>
    </source>
</evidence>
<dbReference type="SUPFAM" id="SSF55729">
    <property type="entry name" value="Acyl-CoA N-acyltransferases (Nat)"/>
    <property type="match status" value="1"/>
</dbReference>
<evidence type="ECO:0000259" key="4">
    <source>
        <dbReference type="PROSITE" id="PS51186"/>
    </source>
</evidence>
<dbReference type="GO" id="GO:0008999">
    <property type="term" value="F:protein-N-terminal-alanine acetyltransferase activity"/>
    <property type="evidence" value="ECO:0007669"/>
    <property type="project" value="TreeGrafter"/>
</dbReference>